<evidence type="ECO:0000256" key="5">
    <source>
        <dbReference type="SAM" id="MobiDB-lite"/>
    </source>
</evidence>
<evidence type="ECO:0000256" key="3">
    <source>
        <dbReference type="ARBA" id="ARBA00023180"/>
    </source>
</evidence>
<name>A0A8C1AH24_CYPCA</name>
<keyword evidence="6" id="KW-0812">Transmembrane</keyword>
<dbReference type="InterPro" id="IPR001304">
    <property type="entry name" value="C-type_lectin-like"/>
</dbReference>
<keyword evidence="4" id="KW-0175">Coiled coil</keyword>
<keyword evidence="3" id="KW-0325">Glycoprotein</keyword>
<evidence type="ECO:0000256" key="6">
    <source>
        <dbReference type="SAM" id="Phobius"/>
    </source>
</evidence>
<feature type="transmembrane region" description="Helical" evidence="6">
    <location>
        <begin position="61"/>
        <end position="84"/>
    </location>
</feature>
<dbReference type="Gene3D" id="1.20.5.1000">
    <property type="entry name" value="arf6 gtpase in complex with a specific effector, jip4"/>
    <property type="match status" value="1"/>
</dbReference>
<feature type="transmembrane region" description="Helical" evidence="6">
    <location>
        <begin position="325"/>
        <end position="347"/>
    </location>
</feature>
<evidence type="ECO:0000256" key="4">
    <source>
        <dbReference type="SAM" id="Coils"/>
    </source>
</evidence>
<dbReference type="Ensembl" id="ENSCCRT00000019530.2">
    <property type="protein sequence ID" value="ENSCCRP00000017939.2"/>
    <property type="gene ID" value="ENSCCRG00000021121.2"/>
</dbReference>
<dbReference type="PANTHER" id="PTHR46490:SF6">
    <property type="entry name" value="ASIALOGLYCOPROTEIN RECEPTOR 1-LIKE-RELATED"/>
    <property type="match status" value="1"/>
</dbReference>
<feature type="domain" description="C-type lectin" evidence="7">
    <location>
        <begin position="179"/>
        <end position="285"/>
    </location>
</feature>
<protein>
    <recommendedName>
        <fullName evidence="7">C-type lectin domain-containing protein</fullName>
    </recommendedName>
</protein>
<keyword evidence="6" id="KW-1133">Transmembrane helix</keyword>
<reference evidence="8" key="2">
    <citation type="submission" date="2025-09" db="UniProtKB">
        <authorList>
            <consortium name="Ensembl"/>
        </authorList>
    </citation>
    <scope>IDENTIFICATION</scope>
</reference>
<dbReference type="InterPro" id="IPR016187">
    <property type="entry name" value="CTDL_fold"/>
</dbReference>
<evidence type="ECO:0000313" key="9">
    <source>
        <dbReference type="Proteomes" id="UP001108240"/>
    </source>
</evidence>
<dbReference type="InterPro" id="IPR016186">
    <property type="entry name" value="C-type_lectin-like/link_sf"/>
</dbReference>
<evidence type="ECO:0000256" key="1">
    <source>
        <dbReference type="ARBA" id="ARBA00022734"/>
    </source>
</evidence>
<evidence type="ECO:0000259" key="7">
    <source>
        <dbReference type="PROSITE" id="PS50041"/>
    </source>
</evidence>
<reference evidence="8" key="1">
    <citation type="submission" date="2025-08" db="UniProtKB">
        <authorList>
            <consortium name="Ensembl"/>
        </authorList>
    </citation>
    <scope>IDENTIFICATION</scope>
</reference>
<dbReference type="PROSITE" id="PS50041">
    <property type="entry name" value="C_TYPE_LECTIN_2"/>
    <property type="match status" value="1"/>
</dbReference>
<dbReference type="Proteomes" id="UP001108240">
    <property type="component" value="Unplaced"/>
</dbReference>
<dbReference type="Pfam" id="PF00059">
    <property type="entry name" value="Lectin_C"/>
    <property type="match status" value="1"/>
</dbReference>
<proteinExistence type="predicted"/>
<dbReference type="Gene3D" id="3.10.100.10">
    <property type="entry name" value="Mannose-Binding Protein A, subunit A"/>
    <property type="match status" value="1"/>
</dbReference>
<keyword evidence="1" id="KW-0430">Lectin</keyword>
<dbReference type="InterPro" id="IPR033989">
    <property type="entry name" value="CD209-like_CTLD"/>
</dbReference>
<dbReference type="PANTHER" id="PTHR46490">
    <property type="entry name" value="C-TYPE LECTIN DOMAIN FAMILY 12 MEMBER A-RELATED"/>
    <property type="match status" value="1"/>
</dbReference>
<dbReference type="GO" id="GO:0030246">
    <property type="term" value="F:carbohydrate binding"/>
    <property type="evidence" value="ECO:0007669"/>
    <property type="project" value="UniProtKB-KW"/>
</dbReference>
<feature type="region of interest" description="Disordered" evidence="5">
    <location>
        <begin position="31"/>
        <end position="52"/>
    </location>
</feature>
<dbReference type="Gene3D" id="1.20.5.400">
    <property type="match status" value="1"/>
</dbReference>
<feature type="coiled-coil region" evidence="4">
    <location>
        <begin position="95"/>
        <end position="171"/>
    </location>
</feature>
<evidence type="ECO:0000256" key="2">
    <source>
        <dbReference type="ARBA" id="ARBA00023157"/>
    </source>
</evidence>
<sequence length="454" mass="51474">MNKGMIMDSEDRIERTVDIYISAEAVRDMKDKKDTEDFNTTKTQTPQHTGSDGVNIRSSRAAVVCLVLLCVFLLTAVIVLCVTFTQERQQIITKITNLAEERDQLLTNNMNLTQEREQLLTNNMNLTQEREQLLTNNKNLTQERNQLLTNILNVTKERDQLKSEKNELQKLFAGGWKCHQSSLYFLSSEKKSWSGSRKYCTDKKADLISINNQEEQDFVKNISGGKLVWIGLTDTDVEGTWKWVDRSNMNFRFWETGQQNNIEEDCALTRSTGWADFPCERFMQFPVWLPGSCPCSSVLLCSLLSSPEPRPLFTTGCTDYHHGLLISGLCHALLLHLLTTTSWIIICHRCYHLLFPLDSVTFLLSINITFNSCICFLTHLLPLQNALTHYGSSKFHFTLRIHSSQCQPHGSAAGEHRQHRTRCPSAGDTGVRAHPADPTADHSRCATRTVGSPG</sequence>
<dbReference type="GeneTree" id="ENSGT00950000183173"/>
<accession>A0A8C1AH24</accession>
<feature type="compositionally biased region" description="Polar residues" evidence="5">
    <location>
        <begin position="38"/>
        <end position="52"/>
    </location>
</feature>
<dbReference type="AlphaFoldDB" id="A0A8C1AH24"/>
<evidence type="ECO:0000313" key="8">
    <source>
        <dbReference type="Ensembl" id="ENSCCRP00000017939.2"/>
    </source>
</evidence>
<feature type="region of interest" description="Disordered" evidence="5">
    <location>
        <begin position="408"/>
        <end position="454"/>
    </location>
</feature>
<organism evidence="8 9">
    <name type="scientific">Cyprinus carpio carpio</name>
    <dbReference type="NCBI Taxonomy" id="630221"/>
    <lineage>
        <taxon>Eukaryota</taxon>
        <taxon>Metazoa</taxon>
        <taxon>Chordata</taxon>
        <taxon>Craniata</taxon>
        <taxon>Vertebrata</taxon>
        <taxon>Euteleostomi</taxon>
        <taxon>Actinopterygii</taxon>
        <taxon>Neopterygii</taxon>
        <taxon>Teleostei</taxon>
        <taxon>Ostariophysi</taxon>
        <taxon>Cypriniformes</taxon>
        <taxon>Cyprinidae</taxon>
        <taxon>Cyprininae</taxon>
        <taxon>Cyprinus</taxon>
    </lineage>
</organism>
<keyword evidence="9" id="KW-1185">Reference proteome</keyword>
<keyword evidence="6" id="KW-0472">Membrane</keyword>
<dbReference type="SMART" id="SM00034">
    <property type="entry name" value="CLECT"/>
    <property type="match status" value="1"/>
</dbReference>
<dbReference type="CDD" id="cd03590">
    <property type="entry name" value="CLECT_DC-SIGN_like"/>
    <property type="match status" value="1"/>
</dbReference>
<keyword evidence="2" id="KW-1015">Disulfide bond</keyword>
<feature type="transmembrane region" description="Helical" evidence="6">
    <location>
        <begin position="359"/>
        <end position="381"/>
    </location>
</feature>
<dbReference type="SUPFAM" id="SSF56436">
    <property type="entry name" value="C-type lectin-like"/>
    <property type="match status" value="1"/>
</dbReference>
<dbReference type="InterPro" id="IPR052309">
    <property type="entry name" value="C-type_Lectin_Domain_Fam1"/>
</dbReference>